<proteinExistence type="predicted"/>
<sequence length="93" mass="10947">KPCIDFMNFEDFEMSYSIISKLLKTQKHVVKEPFVYHLTRGGNVERQALMDNPNYKIRWGIPIEAVTANRKKYARIIHAHKRNTTKQQKLSKG</sequence>
<dbReference type="AlphaFoldDB" id="X1A3H8"/>
<organism evidence="1">
    <name type="scientific">marine sediment metagenome</name>
    <dbReference type="NCBI Taxonomy" id="412755"/>
    <lineage>
        <taxon>unclassified sequences</taxon>
        <taxon>metagenomes</taxon>
        <taxon>ecological metagenomes</taxon>
    </lineage>
</organism>
<accession>X1A3H8</accession>
<feature type="non-terminal residue" evidence="1">
    <location>
        <position position="1"/>
    </location>
</feature>
<name>X1A3H8_9ZZZZ</name>
<gene>
    <name evidence="1" type="ORF">S01H4_27352</name>
</gene>
<dbReference type="EMBL" id="BART01013354">
    <property type="protein sequence ID" value="GAG76319.1"/>
    <property type="molecule type" value="Genomic_DNA"/>
</dbReference>
<comment type="caution">
    <text evidence="1">The sequence shown here is derived from an EMBL/GenBank/DDBJ whole genome shotgun (WGS) entry which is preliminary data.</text>
</comment>
<evidence type="ECO:0000313" key="1">
    <source>
        <dbReference type="EMBL" id="GAG76319.1"/>
    </source>
</evidence>
<protein>
    <submittedName>
        <fullName evidence="1">Uncharacterized protein</fullName>
    </submittedName>
</protein>
<reference evidence="1" key="1">
    <citation type="journal article" date="2014" name="Front. Microbiol.">
        <title>High frequency of phylogenetically diverse reductive dehalogenase-homologous genes in deep subseafloor sedimentary metagenomes.</title>
        <authorList>
            <person name="Kawai M."/>
            <person name="Futagami T."/>
            <person name="Toyoda A."/>
            <person name="Takaki Y."/>
            <person name="Nishi S."/>
            <person name="Hori S."/>
            <person name="Arai W."/>
            <person name="Tsubouchi T."/>
            <person name="Morono Y."/>
            <person name="Uchiyama I."/>
            <person name="Ito T."/>
            <person name="Fujiyama A."/>
            <person name="Inagaki F."/>
            <person name="Takami H."/>
        </authorList>
    </citation>
    <scope>NUCLEOTIDE SEQUENCE</scope>
    <source>
        <strain evidence="1">Expedition CK06-06</strain>
    </source>
</reference>